<proteinExistence type="inferred from homology"/>
<dbReference type="Gene3D" id="3.30.70.1440">
    <property type="entry name" value="Multidrug efflux transporter AcrB pore domain"/>
    <property type="match status" value="1"/>
</dbReference>
<dbReference type="AlphaFoldDB" id="A0A1Q5ZV17"/>
<dbReference type="RefSeq" id="WP_074488433.1">
    <property type="nucleotide sequence ID" value="NZ_FPAM01000001.1"/>
</dbReference>
<evidence type="ECO:0000259" key="10">
    <source>
        <dbReference type="PROSITE" id="PS50156"/>
    </source>
</evidence>
<evidence type="ECO:0000256" key="9">
    <source>
        <dbReference type="SAM" id="Phobius"/>
    </source>
</evidence>
<dbReference type="NCBIfam" id="TIGR00915">
    <property type="entry name" value="2A0602"/>
    <property type="match status" value="1"/>
</dbReference>
<keyword evidence="8 9" id="KW-0472">Membrane</keyword>
<feature type="transmembrane region" description="Helical" evidence="9">
    <location>
        <begin position="902"/>
        <end position="926"/>
    </location>
</feature>
<gene>
    <name evidence="11" type="ORF">RG47T_1075</name>
</gene>
<comment type="caution">
    <text evidence="11">The sequence shown here is derived from an EMBL/GenBank/DDBJ whole genome shotgun (WGS) entry which is preliminary data.</text>
</comment>
<dbReference type="Gene3D" id="1.20.1640.10">
    <property type="entry name" value="Multidrug efflux transporter AcrB transmembrane domain"/>
    <property type="match status" value="2"/>
</dbReference>
<keyword evidence="7 9" id="KW-1133">Transmembrane helix</keyword>
<dbReference type="InterPro" id="IPR027463">
    <property type="entry name" value="AcrB_DN_DC_subdom"/>
</dbReference>
<feature type="transmembrane region" description="Helical" evidence="9">
    <location>
        <begin position="471"/>
        <end position="498"/>
    </location>
</feature>
<feature type="transmembrane region" description="Helical" evidence="9">
    <location>
        <begin position="439"/>
        <end position="459"/>
    </location>
</feature>
<feature type="transmembrane region" description="Helical" evidence="9">
    <location>
        <begin position="392"/>
        <end position="418"/>
    </location>
</feature>
<evidence type="ECO:0000256" key="6">
    <source>
        <dbReference type="ARBA" id="ARBA00022692"/>
    </source>
</evidence>
<dbReference type="EMBL" id="MPPL01000001">
    <property type="protein sequence ID" value="OKS85629.1"/>
    <property type="molecule type" value="Genomic_DNA"/>
</dbReference>
<evidence type="ECO:0000256" key="3">
    <source>
        <dbReference type="ARBA" id="ARBA00022448"/>
    </source>
</evidence>
<feature type="transmembrane region" description="Helical" evidence="9">
    <location>
        <begin position="342"/>
        <end position="359"/>
    </location>
</feature>
<dbReference type="GO" id="GO:0042910">
    <property type="term" value="F:xenobiotic transmembrane transporter activity"/>
    <property type="evidence" value="ECO:0007669"/>
    <property type="project" value="TreeGrafter"/>
</dbReference>
<dbReference type="FunFam" id="3.30.70.1430:FF:000001">
    <property type="entry name" value="Efflux pump membrane transporter"/>
    <property type="match status" value="1"/>
</dbReference>
<feature type="transmembrane region" description="Helical" evidence="9">
    <location>
        <begin position="366"/>
        <end position="386"/>
    </location>
</feature>
<feature type="transmembrane region" description="Helical" evidence="9">
    <location>
        <begin position="877"/>
        <end position="895"/>
    </location>
</feature>
<keyword evidence="3" id="KW-0813">Transport</keyword>
<comment type="subcellular location">
    <subcellularLocation>
        <location evidence="1">Cell inner membrane</location>
        <topology evidence="1">Multi-pass membrane protein</topology>
    </subcellularLocation>
</comment>
<dbReference type="STRING" id="1302689.RG47T_1075"/>
<dbReference type="OrthoDB" id="9758234at2"/>
<evidence type="ECO:0000256" key="5">
    <source>
        <dbReference type="ARBA" id="ARBA00022519"/>
    </source>
</evidence>
<organism evidence="11 12">
    <name type="scientific">Mucilaginibacter polytrichastri</name>
    <dbReference type="NCBI Taxonomy" id="1302689"/>
    <lineage>
        <taxon>Bacteria</taxon>
        <taxon>Pseudomonadati</taxon>
        <taxon>Bacteroidota</taxon>
        <taxon>Sphingobacteriia</taxon>
        <taxon>Sphingobacteriales</taxon>
        <taxon>Sphingobacteriaceae</taxon>
        <taxon>Mucilaginibacter</taxon>
    </lineage>
</organism>
<dbReference type="PANTHER" id="PTHR32063:SF9">
    <property type="entry name" value="SIMILAR TO MULTIDRUG RESISTANCE PROTEIN MEXB"/>
    <property type="match status" value="1"/>
</dbReference>
<evidence type="ECO:0000256" key="8">
    <source>
        <dbReference type="ARBA" id="ARBA00023136"/>
    </source>
</evidence>
<dbReference type="FunFam" id="1.20.1640.10:FF:000001">
    <property type="entry name" value="Efflux pump membrane transporter"/>
    <property type="match status" value="1"/>
</dbReference>
<name>A0A1Q5ZV17_9SPHI</name>
<dbReference type="Gene3D" id="3.30.70.1430">
    <property type="entry name" value="Multidrug efflux transporter AcrB pore domain"/>
    <property type="match status" value="2"/>
</dbReference>
<dbReference type="GO" id="GO:0009636">
    <property type="term" value="P:response to toxic substance"/>
    <property type="evidence" value="ECO:0007669"/>
    <property type="project" value="UniProtKB-ARBA"/>
</dbReference>
<reference evidence="11 12" key="1">
    <citation type="submission" date="2016-11" db="EMBL/GenBank/DDBJ databases">
        <title>Whole Genome Sequencing of Mucilaginibacter polytrichastri RG4-7(T) isolated from the moss sample.</title>
        <authorList>
            <person name="Li Y."/>
        </authorList>
    </citation>
    <scope>NUCLEOTIDE SEQUENCE [LARGE SCALE GENOMIC DNA]</scope>
    <source>
        <strain evidence="11 12">RG4-7</strain>
    </source>
</reference>
<dbReference type="SUPFAM" id="SSF82714">
    <property type="entry name" value="Multidrug efflux transporter AcrB TolC docking domain, DN and DC subdomains"/>
    <property type="match status" value="2"/>
</dbReference>
<evidence type="ECO:0000313" key="11">
    <source>
        <dbReference type="EMBL" id="OKS85629.1"/>
    </source>
</evidence>
<dbReference type="InterPro" id="IPR001036">
    <property type="entry name" value="Acrflvin-R"/>
</dbReference>
<dbReference type="Gene3D" id="3.30.2090.10">
    <property type="entry name" value="Multidrug efflux transporter AcrB TolC docking domain, DN and DC subdomains"/>
    <property type="match status" value="2"/>
</dbReference>
<keyword evidence="6 9" id="KW-0812">Transmembrane</keyword>
<protein>
    <submittedName>
        <fullName evidence="11">Efflux pump membrane transporter BepE</fullName>
    </submittedName>
</protein>
<dbReference type="Pfam" id="PF00873">
    <property type="entry name" value="ACR_tran"/>
    <property type="match status" value="1"/>
</dbReference>
<dbReference type="SUPFAM" id="SSF82693">
    <property type="entry name" value="Multidrug efflux transporter AcrB pore domain, PN1, PN2, PC1 and PC2 subdomains"/>
    <property type="match status" value="4"/>
</dbReference>
<dbReference type="PRINTS" id="PR00702">
    <property type="entry name" value="ACRIFLAVINRP"/>
</dbReference>
<keyword evidence="5" id="KW-0997">Cell inner membrane</keyword>
<comment type="similarity">
    <text evidence="2">Belongs to the resistance-nodulation-cell division (RND) (TC 2.A.6) family.</text>
</comment>
<dbReference type="GO" id="GO:0005886">
    <property type="term" value="C:plasma membrane"/>
    <property type="evidence" value="ECO:0007669"/>
    <property type="project" value="UniProtKB-SubCell"/>
</dbReference>
<evidence type="ECO:0000313" key="12">
    <source>
        <dbReference type="Proteomes" id="UP000186720"/>
    </source>
</evidence>
<keyword evidence="4" id="KW-1003">Cell membrane</keyword>
<dbReference type="Gene3D" id="3.30.70.1320">
    <property type="entry name" value="Multidrug efflux transporter AcrB pore domain like"/>
    <property type="match status" value="1"/>
</dbReference>
<dbReference type="InterPro" id="IPR004764">
    <property type="entry name" value="MdtF-like"/>
</dbReference>
<dbReference type="InterPro" id="IPR000731">
    <property type="entry name" value="SSD"/>
</dbReference>
<dbReference type="SUPFAM" id="SSF82866">
    <property type="entry name" value="Multidrug efflux transporter AcrB transmembrane domain"/>
    <property type="match status" value="2"/>
</dbReference>
<feature type="transmembrane region" description="Helical" evidence="9">
    <location>
        <begin position="1009"/>
        <end position="1035"/>
    </location>
</feature>
<accession>A0A1Q5ZV17</accession>
<feature type="transmembrane region" description="Helical" evidence="9">
    <location>
        <begin position="978"/>
        <end position="997"/>
    </location>
</feature>
<dbReference type="PROSITE" id="PS50156">
    <property type="entry name" value="SSD"/>
    <property type="match status" value="1"/>
</dbReference>
<evidence type="ECO:0000256" key="7">
    <source>
        <dbReference type="ARBA" id="ARBA00022989"/>
    </source>
</evidence>
<keyword evidence="12" id="KW-1185">Reference proteome</keyword>
<dbReference type="GO" id="GO:0015562">
    <property type="term" value="F:efflux transmembrane transporter activity"/>
    <property type="evidence" value="ECO:0007669"/>
    <property type="project" value="InterPro"/>
</dbReference>
<feature type="transmembrane region" description="Helical" evidence="9">
    <location>
        <begin position="547"/>
        <end position="564"/>
    </location>
</feature>
<feature type="domain" description="SSD" evidence="10">
    <location>
        <begin position="370"/>
        <end position="496"/>
    </location>
</feature>
<dbReference type="Proteomes" id="UP000186720">
    <property type="component" value="Unassembled WGS sequence"/>
</dbReference>
<feature type="transmembrane region" description="Helical" evidence="9">
    <location>
        <begin position="932"/>
        <end position="957"/>
    </location>
</feature>
<sequence length="1072" mass="115988">MFQKFIERPVLSTVISILLVIVGVLGLTKLPLERFPNIAPPAVLVSAVYPGANAETILRSVTPSLEEAINGVENMTYMTSTASNDGTLGITVYFKQGTDPDQAAVNVQNRVSQATSQLPAEVVQYGITTTKQQNSFIGAMAIYTEDPKKYDQTFVANYAQINIIPEIKRIPGVGSASIFGGVKDYSMRVWLNPSQMAAYKVTPAEVTAAIQDKNIEAAPGKFGERSTEAFEYVIKYKGKLTTPEEYQNIAIRANADGSVLHLKDVARVELGAYSYNSDSNLNGHDGIVIGIIQLSGSNANEIQIAIDKLMEKASKDFPVGIKYNQFYRTKTDLDESINQVEHTLVEAFILVFIVVFIFLQDFRSTLIPAIAVPVAIIGTFFFMNLFGFSVNLLTLFALVLAIGIVVDDAIVVVEAVHAKMEHDPSLTPKKATTEAMHEITGAIISITLVMAAVFLPVSFMTGSTGIFYRQFALTMAIAIIISAVNALTLSPALAALFLKNKHNVDGHGHEAPKKGFVDKFYAGFNGGFNYITNRYTGGLKFLIRNKWISMGGLVLVVLATVYMVNRTKTGFIPTEDQGFVAIAVNTPSGTSLSGTNKTFKLAEEQLKTLPSARFVTALSGFNFLTQSSSPSAGVIFLLLKPTEERGAVKNIDAIQEIVRGRLGGIPGGTFFVFSFPTVPGFSNVEALDVVLQDRTNGRLDKFSGIANNFIGKLMQKPAIAYAFTSYKADYPQLQLEVDDEKANQLGVNVKDILSTMQAYFGTAQASDFNRFGKYYRVVVQADIADRTDPTAIDRVFVKNKAGENVPINTLVKLTRVYGSETASRYNLFNSIEVNAIPKPGYSSGDAIKAIQETAKEQLPAGFAYEFSGQTREEISSGGQSAVIFMLCLVFVYFLLSAQYESYILPLAVILSIPTGIFGVFVVLGLTGIENNIYVQVALIMLIGLLAKNAILIIEFAVQKRKAGHTLVAAAIEAARLRIRPIVMTSLAFVFGLFPMSIATGPSAQGNHSISIGAAGGMVSGVLLGLFIIPVLFVIFQGLQERISGVPVAVLLDDSPADQDGNAVLKLEDGYTA</sequence>
<evidence type="ECO:0000256" key="2">
    <source>
        <dbReference type="ARBA" id="ARBA00010942"/>
    </source>
</evidence>
<dbReference type="PANTHER" id="PTHR32063">
    <property type="match status" value="1"/>
</dbReference>
<evidence type="ECO:0000256" key="1">
    <source>
        <dbReference type="ARBA" id="ARBA00004429"/>
    </source>
</evidence>
<evidence type="ECO:0000256" key="4">
    <source>
        <dbReference type="ARBA" id="ARBA00022475"/>
    </source>
</evidence>